<comment type="caution">
    <text evidence="7">The sequence shown here is derived from an EMBL/GenBank/DDBJ whole genome shotgun (WGS) entry which is preliminary data.</text>
</comment>
<evidence type="ECO:0000256" key="1">
    <source>
        <dbReference type="ARBA" id="ARBA00004236"/>
    </source>
</evidence>
<feature type="domain" description="ABC-type glycine betaine transport system substrate-binding" evidence="6">
    <location>
        <begin position="18"/>
        <end position="261"/>
    </location>
</feature>
<dbReference type="InterPro" id="IPR007210">
    <property type="entry name" value="ABC_Gly_betaine_transp_sub-bd"/>
</dbReference>
<keyword evidence="2" id="KW-0813">Transport</keyword>
<dbReference type="GO" id="GO:0005275">
    <property type="term" value="F:amine transmembrane transporter activity"/>
    <property type="evidence" value="ECO:0007669"/>
    <property type="project" value="TreeGrafter"/>
</dbReference>
<dbReference type="PANTHER" id="PTHR47737:SF1">
    <property type="entry name" value="GLYCINE BETAINE_PROLINE BETAINE TRANSPORT SYSTEM PERMEASE PROTEIN PROW"/>
    <property type="match status" value="1"/>
</dbReference>
<keyword evidence="3" id="KW-1003">Cell membrane</keyword>
<comment type="subcellular location">
    <subcellularLocation>
        <location evidence="1">Cell membrane</location>
    </subcellularLocation>
</comment>
<dbReference type="CDD" id="cd13639">
    <property type="entry name" value="PBP2_OpuAC_like"/>
    <property type="match status" value="1"/>
</dbReference>
<keyword evidence="4" id="KW-0472">Membrane</keyword>
<reference evidence="7 8" key="1">
    <citation type="submission" date="2016-02" db="EMBL/GenBank/DDBJ databases">
        <authorList>
            <person name="Wen L."/>
            <person name="He K."/>
            <person name="Yang H."/>
        </authorList>
    </citation>
    <scope>NUCLEOTIDE SEQUENCE [LARGE SCALE GENOMIC DNA]</scope>
    <source>
        <strain evidence="7 8">CV58</strain>
    </source>
</reference>
<dbReference type="Gene3D" id="3.40.190.100">
    <property type="entry name" value="Glycine betaine-binding periplasmic protein, domain 2"/>
    <property type="match status" value="1"/>
</dbReference>
<accession>A0A139SXV4</accession>
<protein>
    <submittedName>
        <fullName evidence="7">Glycine/betaine ABC transporter</fullName>
    </submittedName>
</protein>
<dbReference type="GO" id="GO:0031460">
    <property type="term" value="P:glycine betaine transport"/>
    <property type="evidence" value="ECO:0007669"/>
    <property type="project" value="TreeGrafter"/>
</dbReference>
<dbReference type="SUPFAM" id="SSF53850">
    <property type="entry name" value="Periplasmic binding protein-like II"/>
    <property type="match status" value="1"/>
</dbReference>
<dbReference type="GO" id="GO:0043190">
    <property type="term" value="C:ATP-binding cassette (ABC) transporter complex"/>
    <property type="evidence" value="ECO:0007669"/>
    <property type="project" value="InterPro"/>
</dbReference>
<keyword evidence="5" id="KW-0732">Signal</keyword>
<dbReference type="Proteomes" id="UP000072660">
    <property type="component" value="Unassembled WGS sequence"/>
</dbReference>
<dbReference type="GO" id="GO:0015871">
    <property type="term" value="P:choline transport"/>
    <property type="evidence" value="ECO:0007669"/>
    <property type="project" value="TreeGrafter"/>
</dbReference>
<dbReference type="PANTHER" id="PTHR47737">
    <property type="entry name" value="GLYCINE BETAINE/PROLINE BETAINE TRANSPORT SYSTEM PERMEASE PROTEIN PROW"/>
    <property type="match status" value="1"/>
</dbReference>
<evidence type="ECO:0000256" key="3">
    <source>
        <dbReference type="ARBA" id="ARBA00022475"/>
    </source>
</evidence>
<feature type="chain" id="PRO_5012859378" evidence="5">
    <location>
        <begin position="16"/>
        <end position="275"/>
    </location>
</feature>
<gene>
    <name evidence="7" type="ORF">AXE65_08425</name>
</gene>
<evidence type="ECO:0000256" key="5">
    <source>
        <dbReference type="SAM" id="SignalP"/>
    </source>
</evidence>
<dbReference type="Gene3D" id="3.40.190.10">
    <property type="entry name" value="Periplasmic binding protein-like II"/>
    <property type="match status" value="1"/>
</dbReference>
<keyword evidence="8" id="KW-1185">Reference proteome</keyword>
<evidence type="ECO:0000313" key="7">
    <source>
        <dbReference type="EMBL" id="KXU39458.1"/>
    </source>
</evidence>
<dbReference type="GO" id="GO:0015226">
    <property type="term" value="F:carnitine transmembrane transporter activity"/>
    <property type="evidence" value="ECO:0007669"/>
    <property type="project" value="TreeGrafter"/>
</dbReference>
<feature type="signal peptide" evidence="5">
    <location>
        <begin position="1"/>
        <end position="15"/>
    </location>
</feature>
<dbReference type="AlphaFoldDB" id="A0A139SXV4"/>
<proteinExistence type="predicted"/>
<organism evidence="7 8">
    <name type="scientific">Ventosimonas gracilis</name>
    <dbReference type="NCBI Taxonomy" id="1680762"/>
    <lineage>
        <taxon>Bacteria</taxon>
        <taxon>Pseudomonadati</taxon>
        <taxon>Pseudomonadota</taxon>
        <taxon>Gammaproteobacteria</taxon>
        <taxon>Pseudomonadales</taxon>
        <taxon>Ventosimonadaceae</taxon>
        <taxon>Ventosimonas</taxon>
    </lineage>
</organism>
<evidence type="ECO:0000313" key="8">
    <source>
        <dbReference type="Proteomes" id="UP000072660"/>
    </source>
</evidence>
<name>A0A139SXV4_9GAMM</name>
<evidence type="ECO:0000259" key="6">
    <source>
        <dbReference type="Pfam" id="PF04069"/>
    </source>
</evidence>
<evidence type="ECO:0000256" key="4">
    <source>
        <dbReference type="ARBA" id="ARBA00023136"/>
    </source>
</evidence>
<dbReference type="EMBL" id="LSZO01000005">
    <property type="protein sequence ID" value="KXU39458.1"/>
    <property type="molecule type" value="Genomic_DNA"/>
</dbReference>
<dbReference type="Pfam" id="PF04069">
    <property type="entry name" value="OpuAC"/>
    <property type="match status" value="1"/>
</dbReference>
<sequence length="275" mass="30938">MAIIVFALASSLALAQQKTIKMGSMTWEDSRSVALVTKKFLEKQGYPVELTVFSEWGIAYAALQKGDINLFITATDFIAADHWNRYKNRLEKISTAYFGVYQCLVVPSYMEIDSIEQLNSVADQVRGRIIGVESGSGVMREAEQAIKAYSLDYQLISGSTAAAVAELRGAMERKQPIVTMLWTPSWMMQTFDVKFLKDPKGIFAPPQAYYWVARRGFLGDDDRRLRQSIATVHLGIDEVVAITGEINAGKTLEEAVDGWWDSHQMRIERWTVMAD</sequence>
<evidence type="ECO:0000256" key="2">
    <source>
        <dbReference type="ARBA" id="ARBA00022448"/>
    </source>
</evidence>